<gene>
    <name evidence="3" type="ORF">GPM918_LOCUS20265</name>
    <name evidence="4" type="ORF">SRO942_LOCUS20262</name>
</gene>
<evidence type="ECO:0000256" key="2">
    <source>
        <dbReference type="ARBA" id="ARBA00022842"/>
    </source>
</evidence>
<dbReference type="EMBL" id="CAJOBC010006361">
    <property type="protein sequence ID" value="CAF3896187.1"/>
    <property type="molecule type" value="Genomic_DNA"/>
</dbReference>
<keyword evidence="2" id="KW-0460">Magnesium</keyword>
<dbReference type="Proteomes" id="UP000663829">
    <property type="component" value="Unassembled WGS sequence"/>
</dbReference>
<evidence type="ECO:0000313" key="3">
    <source>
        <dbReference type="EMBL" id="CAF1132389.1"/>
    </source>
</evidence>
<dbReference type="InterPro" id="IPR042086">
    <property type="entry name" value="MeTrfase_capping"/>
</dbReference>
<dbReference type="EMBL" id="CAJNOQ010006361">
    <property type="protein sequence ID" value="CAF1132389.1"/>
    <property type="molecule type" value="Genomic_DNA"/>
</dbReference>
<evidence type="ECO:0000313" key="4">
    <source>
        <dbReference type="EMBL" id="CAF3896187.1"/>
    </source>
</evidence>
<reference evidence="3" key="1">
    <citation type="submission" date="2021-02" db="EMBL/GenBank/DDBJ databases">
        <authorList>
            <person name="Nowell W R."/>
        </authorList>
    </citation>
    <scope>NUCLEOTIDE SEQUENCE</scope>
</reference>
<dbReference type="OrthoDB" id="1890922at2759"/>
<evidence type="ECO:0000256" key="1">
    <source>
        <dbReference type="ARBA" id="ARBA00022723"/>
    </source>
</evidence>
<dbReference type="SUPFAM" id="SSF53335">
    <property type="entry name" value="S-adenosyl-L-methionine-dependent methyltransferases"/>
    <property type="match status" value="1"/>
</dbReference>
<keyword evidence="5" id="KW-1185">Reference proteome</keyword>
<sequence>MAANSGTTLVMSEGYNENSRPQLVSVDSTISYIREAVDMLDIQPSSSPLIIADFGSAHGYNSMHAMKMIIQCLKEVNKVEDEKQILVVHNDLPTNDWITLFDLLNKDNSYHGVANGRSFYESCLPPNSLSIGYSSTSLHWLSRKPCNISNHCSSLFAQDDELKAFQEQARLDWTNFLEHRSRELITGGILILLIPSIDDRGSNGFDIVRKSLYKCAQSLLTTQELLDYTFPIYARSYSECIDDQLFARCSLKLIKSNFGSVKMPFIKQWHDGEMTLDEFARSITLYIRSWSELTLKQALLINNRSKKDIEQMLNQFWSLYDQEVRNEFHKVLDLCMNYTYLVIDLHSRVLRGLVTVQTREENNPVRQSSEKKEKEKVFDNRCCN</sequence>
<dbReference type="InterPro" id="IPR029063">
    <property type="entry name" value="SAM-dependent_MTases_sf"/>
</dbReference>
<organism evidence="3 5">
    <name type="scientific">Didymodactylos carnosus</name>
    <dbReference type="NCBI Taxonomy" id="1234261"/>
    <lineage>
        <taxon>Eukaryota</taxon>
        <taxon>Metazoa</taxon>
        <taxon>Spiralia</taxon>
        <taxon>Gnathifera</taxon>
        <taxon>Rotifera</taxon>
        <taxon>Eurotatoria</taxon>
        <taxon>Bdelloidea</taxon>
        <taxon>Philodinida</taxon>
        <taxon>Philodinidae</taxon>
        <taxon>Didymodactylos</taxon>
    </lineage>
</organism>
<dbReference type="PANTHER" id="PTHR31009">
    <property type="entry name" value="S-ADENOSYL-L-METHIONINE:CARBOXYL METHYLTRANSFERASE FAMILY PROTEIN"/>
    <property type="match status" value="1"/>
</dbReference>
<dbReference type="Proteomes" id="UP000681722">
    <property type="component" value="Unassembled WGS sequence"/>
</dbReference>
<keyword evidence="1" id="KW-0479">Metal-binding</keyword>
<dbReference type="AlphaFoldDB" id="A0A814RDE0"/>
<dbReference type="GO" id="GO:0046872">
    <property type="term" value="F:metal ion binding"/>
    <property type="evidence" value="ECO:0007669"/>
    <property type="project" value="UniProtKB-KW"/>
</dbReference>
<comment type="caution">
    <text evidence="3">The sequence shown here is derived from an EMBL/GenBank/DDBJ whole genome shotgun (WGS) entry which is preliminary data.</text>
</comment>
<dbReference type="Gene3D" id="3.40.50.150">
    <property type="entry name" value="Vaccinia Virus protein VP39"/>
    <property type="match status" value="1"/>
</dbReference>
<name>A0A814RDE0_9BILA</name>
<dbReference type="Gene3D" id="1.10.1200.270">
    <property type="entry name" value="Methyltransferase, alpha-helical capping domain"/>
    <property type="match status" value="1"/>
</dbReference>
<dbReference type="GO" id="GO:0008168">
    <property type="term" value="F:methyltransferase activity"/>
    <property type="evidence" value="ECO:0007669"/>
    <property type="project" value="InterPro"/>
</dbReference>
<dbReference type="InterPro" id="IPR005299">
    <property type="entry name" value="MeTrfase_7"/>
</dbReference>
<proteinExistence type="predicted"/>
<evidence type="ECO:0000313" key="5">
    <source>
        <dbReference type="Proteomes" id="UP000663829"/>
    </source>
</evidence>
<protein>
    <submittedName>
        <fullName evidence="3">Uncharacterized protein</fullName>
    </submittedName>
</protein>
<dbReference type="Pfam" id="PF03492">
    <property type="entry name" value="Methyltransf_7"/>
    <property type="match status" value="1"/>
</dbReference>
<accession>A0A814RDE0</accession>